<sequence length="471" mass="53578">MIIYLRNTLLISFVLLLTGCGAYFNQPIAPQDARMAEVTNQTRKLKDLPKPLSPIVVGVYNFKDQTGQYKNIENGSTFSTAVTQGATTILIKALEDSKWFRPIERENLNNLLNERNIIRTTRDEYRKSADDPVQRLNPLLFAGILLEGGVISYDTNLMTGGVGARYFGTGGSSQYRQDRITVYLRAISTSTGEVLKTVNVSKTILSQSVDVGIFKYVNFQRLLEVETGFTKNEPTQMAVQEAIELAVHLLILEGIQDKLWTSADGEEKDKELVEEYLIEKQLEESTALYDRKYLKHDFKHAFNVSGGVALVDGDYTSGQLDYMAELGYKYRLIPELSISSRFQIFKLNSTEETNHWWLSESFNVEYNILPHDRLSPFIFAGPEILLFADDSPSLYLQRWDSFFALKFGAGLEYAVSDRVSFVLTGDFNRTFSDKIDNQPGGRRDDFFYTFGFGLNYHFGSKKSKLKTNEHF</sequence>
<dbReference type="RefSeq" id="WP_186989964.1">
    <property type="nucleotide sequence ID" value="NZ_CP052909.1"/>
</dbReference>
<evidence type="ECO:0000256" key="1">
    <source>
        <dbReference type="ARBA" id="ARBA00022475"/>
    </source>
</evidence>
<dbReference type="SUPFAM" id="SSF56925">
    <property type="entry name" value="OMPA-like"/>
    <property type="match status" value="1"/>
</dbReference>
<accession>A0A7G8PR29</accession>
<keyword evidence="5" id="KW-0449">Lipoprotein</keyword>
<evidence type="ECO:0000256" key="3">
    <source>
        <dbReference type="ARBA" id="ARBA00023136"/>
    </source>
</evidence>
<dbReference type="InterPro" id="IPR027385">
    <property type="entry name" value="Beta-barrel_OMP"/>
</dbReference>
<evidence type="ECO:0000259" key="6">
    <source>
        <dbReference type="Pfam" id="PF13505"/>
    </source>
</evidence>
<organism evidence="7 8">
    <name type="scientific">Constantimarinum furrinae</name>
    <dbReference type="NCBI Taxonomy" id="2562285"/>
    <lineage>
        <taxon>Bacteria</taxon>
        <taxon>Pseudomonadati</taxon>
        <taxon>Bacteroidota</taxon>
        <taxon>Flavobacteriia</taxon>
        <taxon>Flavobacteriales</taxon>
        <taxon>Flavobacteriaceae</taxon>
        <taxon>Altibacter/Constantimarinum group</taxon>
        <taxon>Constantimarinum</taxon>
    </lineage>
</organism>
<evidence type="ECO:0000256" key="2">
    <source>
        <dbReference type="ARBA" id="ARBA00022729"/>
    </source>
</evidence>
<dbReference type="PANTHER" id="PTHR41164:SF1">
    <property type="entry name" value="CURLI PRODUCTION ASSEMBLY_TRANSPORT COMPONENT CSGG"/>
    <property type="match status" value="1"/>
</dbReference>
<reference evidence="7 8" key="1">
    <citation type="submission" date="2020-04" db="EMBL/GenBank/DDBJ databases">
        <title>Genome sequence of Altibacter aquimarinus strain ALE3EI.</title>
        <authorList>
            <person name="Oh H.-M."/>
            <person name="Jang D."/>
        </authorList>
    </citation>
    <scope>NUCLEOTIDE SEQUENCE [LARGE SCALE GENOMIC DNA]</scope>
    <source>
        <strain evidence="7 8">ALE3EI</strain>
    </source>
</reference>
<proteinExistence type="predicted"/>
<gene>
    <name evidence="7" type="ORF">ALE3EI_0205</name>
</gene>
<dbReference type="Pfam" id="PF13505">
    <property type="entry name" value="OMP_b-brl"/>
    <property type="match status" value="1"/>
</dbReference>
<evidence type="ECO:0000313" key="8">
    <source>
        <dbReference type="Proteomes" id="UP000515514"/>
    </source>
</evidence>
<feature type="domain" description="Outer membrane protein beta-barrel" evidence="6">
    <location>
        <begin position="297"/>
        <end position="458"/>
    </location>
</feature>
<protein>
    <submittedName>
        <fullName evidence="7">Curli production component CsgG</fullName>
    </submittedName>
</protein>
<dbReference type="Gene3D" id="2.40.160.20">
    <property type="match status" value="1"/>
</dbReference>
<dbReference type="InterPro" id="IPR005534">
    <property type="entry name" value="Curli_assmbl/transp-comp_CsgG"/>
</dbReference>
<keyword evidence="8" id="KW-1185">Reference proteome</keyword>
<evidence type="ECO:0000256" key="4">
    <source>
        <dbReference type="ARBA" id="ARBA00023139"/>
    </source>
</evidence>
<dbReference type="Pfam" id="PF03783">
    <property type="entry name" value="CsgG"/>
    <property type="match status" value="1"/>
</dbReference>
<keyword evidence="2" id="KW-0732">Signal</keyword>
<dbReference type="PROSITE" id="PS51257">
    <property type="entry name" value="PROKAR_LIPOPROTEIN"/>
    <property type="match status" value="1"/>
</dbReference>
<keyword evidence="4" id="KW-0564">Palmitate</keyword>
<keyword evidence="3" id="KW-0472">Membrane</keyword>
<dbReference type="PANTHER" id="PTHR41164">
    <property type="entry name" value="CURLI PRODUCTION ASSEMBLY/TRANSPORT COMPONENT CSGG"/>
    <property type="match status" value="1"/>
</dbReference>
<evidence type="ECO:0000313" key="7">
    <source>
        <dbReference type="EMBL" id="QNJ96795.1"/>
    </source>
</evidence>
<dbReference type="EMBL" id="CP052909">
    <property type="protein sequence ID" value="QNJ96795.1"/>
    <property type="molecule type" value="Genomic_DNA"/>
</dbReference>
<dbReference type="AlphaFoldDB" id="A0A7G8PR29"/>
<dbReference type="KEGG" id="alti:ALE3EI_0205"/>
<name>A0A7G8PR29_9FLAO</name>
<dbReference type="GO" id="GO:0030288">
    <property type="term" value="C:outer membrane-bounded periplasmic space"/>
    <property type="evidence" value="ECO:0007669"/>
    <property type="project" value="InterPro"/>
</dbReference>
<dbReference type="Gene3D" id="3.40.50.10610">
    <property type="entry name" value="ABC-type transport auxiliary lipoprotein component"/>
    <property type="match status" value="2"/>
</dbReference>
<dbReference type="Proteomes" id="UP000515514">
    <property type="component" value="Chromosome"/>
</dbReference>
<dbReference type="InterPro" id="IPR011250">
    <property type="entry name" value="OMP/PagP_B-barrel"/>
</dbReference>
<evidence type="ECO:0000256" key="5">
    <source>
        <dbReference type="ARBA" id="ARBA00023288"/>
    </source>
</evidence>
<keyword evidence="1" id="KW-1003">Cell membrane</keyword>